<dbReference type="RefSeq" id="WP_013924396.1">
    <property type="nucleotide sequence ID" value="NC_015702.1"/>
</dbReference>
<proteinExistence type="predicted"/>
<gene>
    <name evidence="1" type="ordered locus">PUV_05030</name>
</gene>
<evidence type="ECO:0000313" key="2">
    <source>
        <dbReference type="Proteomes" id="UP000000495"/>
    </source>
</evidence>
<reference key="1">
    <citation type="journal article" date="2011" name="Mol. Biol. Evol.">
        <title>Unity in variety -- the pan-genome of the Chlamydiae.</title>
        <authorList>
            <person name="Collingro A."/>
            <person name="Tischler P."/>
            <person name="Weinmaier T."/>
            <person name="Penz T."/>
            <person name="Heinz E."/>
            <person name="Brunham R.C."/>
            <person name="Read T.D."/>
            <person name="Bavoil P.M."/>
            <person name="Sachse K."/>
            <person name="Kahane S."/>
            <person name="Friedman M.G."/>
            <person name="Rattei T."/>
            <person name="Myers G.S.A."/>
            <person name="Horn M."/>
        </authorList>
    </citation>
    <scope>NUCLEOTIDE SEQUENCE</scope>
    <source>
        <strain>UV7</strain>
    </source>
</reference>
<dbReference type="HOGENOM" id="CLU_3202981_0_0_0"/>
<dbReference type="STRING" id="765952.PUV_05030"/>
<reference evidence="1 2" key="2">
    <citation type="journal article" date="2011" name="Mol. Biol. Evol.">
        <title>Unity in variety--the pan-genome of the Chlamydiae.</title>
        <authorList>
            <person name="Collingro A."/>
            <person name="Tischler P."/>
            <person name="Weinmaier T."/>
            <person name="Penz T."/>
            <person name="Heinz E."/>
            <person name="Brunham R.C."/>
            <person name="Read T.D."/>
            <person name="Bavoil P.M."/>
            <person name="Sachse K."/>
            <person name="Kahane S."/>
            <person name="Friedman M.G."/>
            <person name="Rattei T."/>
            <person name="Myers G.S."/>
            <person name="Horn M."/>
        </authorList>
    </citation>
    <scope>NUCLEOTIDE SEQUENCE [LARGE SCALE GENOMIC DNA]</scope>
    <source>
        <strain evidence="2">UV7</strain>
    </source>
</reference>
<dbReference type="AlphaFoldDB" id="F8KWP1"/>
<dbReference type="eggNOG" id="COG3328">
    <property type="taxonomic scope" value="Bacteria"/>
</dbReference>
<organism evidence="1 2">
    <name type="scientific">Parachlamydia acanthamoebae (strain UV7)</name>
    <dbReference type="NCBI Taxonomy" id="765952"/>
    <lineage>
        <taxon>Bacteria</taxon>
        <taxon>Pseudomonadati</taxon>
        <taxon>Chlamydiota</taxon>
        <taxon>Chlamydiia</taxon>
        <taxon>Parachlamydiales</taxon>
        <taxon>Parachlamydiaceae</taxon>
        <taxon>Parachlamydia</taxon>
    </lineage>
</organism>
<accession>F8KWP1</accession>
<dbReference type="EMBL" id="FR872580">
    <property type="protein sequence ID" value="CCB85453.1"/>
    <property type="molecule type" value="Genomic_DNA"/>
</dbReference>
<dbReference type="KEGG" id="puv:PUV_05030"/>
<dbReference type="Proteomes" id="UP000000495">
    <property type="component" value="Chromosome"/>
</dbReference>
<sequence length="45" mass="5674">MKDSWTTEYQNWLKSDLSAKKYVYIWAYGIYFNIRLEEDRPAFWF</sequence>
<keyword evidence="2" id="KW-1185">Reference proteome</keyword>
<protein>
    <submittedName>
        <fullName evidence="1">Uncharacterized protein</fullName>
    </submittedName>
</protein>
<evidence type="ECO:0000313" key="1">
    <source>
        <dbReference type="EMBL" id="CCB85453.1"/>
    </source>
</evidence>
<name>F8KWP1_PARAV</name>